<dbReference type="CDD" id="cd01136">
    <property type="entry name" value="ATPase_flagellum-secretory_path_III"/>
    <property type="match status" value="1"/>
</dbReference>
<dbReference type="Pfam" id="PF00006">
    <property type="entry name" value="ATP-synt_ab"/>
    <property type="match status" value="1"/>
</dbReference>
<dbReference type="PANTHER" id="PTHR15184:SF9">
    <property type="entry name" value="SPI-1 TYPE 3 SECRETION SYSTEM ATPASE"/>
    <property type="match status" value="1"/>
</dbReference>
<dbReference type="Gene3D" id="3.40.50.12240">
    <property type="match status" value="1"/>
</dbReference>
<keyword evidence="7" id="KW-1278">Translocase</keyword>
<evidence type="ECO:0000259" key="9">
    <source>
        <dbReference type="SMART" id="SM00382"/>
    </source>
</evidence>
<evidence type="ECO:0000256" key="5">
    <source>
        <dbReference type="ARBA" id="ARBA00022840"/>
    </source>
</evidence>
<dbReference type="InterPro" id="IPR050053">
    <property type="entry name" value="ATPase_alpha/beta_chains"/>
</dbReference>
<dbReference type="InterPro" id="IPR005714">
    <property type="entry name" value="ATPase_T3SS_FliI/YscN"/>
</dbReference>
<evidence type="ECO:0000256" key="6">
    <source>
        <dbReference type="ARBA" id="ARBA00022927"/>
    </source>
</evidence>
<organism evidence="10 11">
    <name type="scientific">Legionella lytica</name>
    <dbReference type="NCBI Taxonomy" id="96232"/>
    <lineage>
        <taxon>Bacteria</taxon>
        <taxon>Pseudomonadati</taxon>
        <taxon>Pseudomonadota</taxon>
        <taxon>Gammaproteobacteria</taxon>
        <taxon>Legionellales</taxon>
        <taxon>Legionellaceae</taxon>
        <taxon>Legionella</taxon>
    </lineage>
</organism>
<dbReference type="InterPro" id="IPR003593">
    <property type="entry name" value="AAA+_ATPase"/>
</dbReference>
<keyword evidence="4" id="KW-0547">Nucleotide-binding</keyword>
<dbReference type="RefSeq" id="WP_252579332.1">
    <property type="nucleotide sequence ID" value="NZ_CP071527.1"/>
</dbReference>
<keyword evidence="11" id="KW-1185">Reference proteome</keyword>
<reference evidence="10" key="1">
    <citation type="submission" date="2021-03" db="EMBL/GenBank/DDBJ databases">
        <title>Legionella lytica PCM 2298.</title>
        <authorList>
            <person name="Koper P."/>
        </authorList>
    </citation>
    <scope>NUCLEOTIDE SEQUENCE</scope>
    <source>
        <strain evidence="10">PCM 2298</strain>
    </source>
</reference>
<evidence type="ECO:0000256" key="2">
    <source>
        <dbReference type="ARBA" id="ARBA00022448"/>
    </source>
</evidence>
<dbReference type="SMART" id="SM00382">
    <property type="entry name" value="AAA"/>
    <property type="match status" value="1"/>
</dbReference>
<dbReference type="PANTHER" id="PTHR15184">
    <property type="entry name" value="ATP SYNTHASE"/>
    <property type="match status" value="1"/>
</dbReference>
<comment type="subcellular location">
    <subcellularLocation>
        <location evidence="1">Cytoplasm</location>
    </subcellularLocation>
</comment>
<dbReference type="Pfam" id="PF18269">
    <property type="entry name" value="T3SS_ATPase_C"/>
    <property type="match status" value="1"/>
</dbReference>
<evidence type="ECO:0000256" key="8">
    <source>
        <dbReference type="ARBA" id="ARBA00024382"/>
    </source>
</evidence>
<evidence type="ECO:0000256" key="3">
    <source>
        <dbReference type="ARBA" id="ARBA00022490"/>
    </source>
</evidence>
<keyword evidence="6" id="KW-0653">Protein transport</keyword>
<sequence>MHPWINGLLAVERLGEIEQFIGLKLVANGPPQTFIGEVCDILDQHHQPIMQAEVIGFEQGKVYLMPYDSAPVCMGYKVRATGSPLSITVGDSLLGHALDAFAKPIDERLHIHNKERVFTQNKKISPFNRLPISERLSTGIQAIDGLLPLGKGQRIGIFAGSGVGKSTLLGNMVQNLQTDINVIALIGERGREVNDFICNHLDAKTLKKSVLVVACSDESALKRRQAVYTATSIAEYFCQQGKHVMLFMDSITRFAMAQREIGLSLGEPPTARGYTPSVFALLPGIVERTGNFKNQGSISAVYTVLVEGDDFNEPLADHMRALLDGHIVLTRELAQRGHYPAISILQSVSRLAKHLVSAEEQQIMSQIFSTLSIYEQNKDLIELGAYKPGNHALLDAAVQHMPTINELLIQDTKLPLSFNELMHRFKEILL</sequence>
<dbReference type="EMBL" id="CP071527">
    <property type="protein sequence ID" value="USQ13090.1"/>
    <property type="molecule type" value="Genomic_DNA"/>
</dbReference>
<evidence type="ECO:0000256" key="7">
    <source>
        <dbReference type="ARBA" id="ARBA00022967"/>
    </source>
</evidence>
<evidence type="ECO:0000313" key="10">
    <source>
        <dbReference type="EMBL" id="USQ13090.1"/>
    </source>
</evidence>
<dbReference type="InterPro" id="IPR040627">
    <property type="entry name" value="T3SS_ATPase_C"/>
</dbReference>
<evidence type="ECO:0000256" key="4">
    <source>
        <dbReference type="ARBA" id="ARBA00022741"/>
    </source>
</evidence>
<keyword evidence="5" id="KW-0067">ATP-binding</keyword>
<keyword evidence="2" id="KW-0813">Transport</keyword>
<keyword evidence="3" id="KW-0963">Cytoplasm</keyword>
<feature type="domain" description="AAA+ ATPase" evidence="9">
    <location>
        <begin position="151"/>
        <end position="333"/>
    </location>
</feature>
<proteinExistence type="predicted"/>
<accession>A0ABY4Y6A1</accession>
<dbReference type="SUPFAM" id="SSF52540">
    <property type="entry name" value="P-loop containing nucleoside triphosphate hydrolases"/>
    <property type="match status" value="1"/>
</dbReference>
<dbReference type="InterPro" id="IPR000194">
    <property type="entry name" value="ATPase_F1/V1/A1_a/bsu_nucl-bd"/>
</dbReference>
<dbReference type="NCBIfam" id="TIGR01026">
    <property type="entry name" value="fliI_yscN"/>
    <property type="match status" value="1"/>
</dbReference>
<protein>
    <recommendedName>
        <fullName evidence="8">protein-secreting ATPase</fullName>
        <ecNumber evidence="8">7.4.2.8</ecNumber>
    </recommendedName>
</protein>
<dbReference type="Proteomes" id="UP001057474">
    <property type="component" value="Chromosome"/>
</dbReference>
<dbReference type="InterPro" id="IPR027417">
    <property type="entry name" value="P-loop_NTPase"/>
</dbReference>
<dbReference type="EC" id="7.4.2.8" evidence="8"/>
<evidence type="ECO:0000313" key="11">
    <source>
        <dbReference type="Proteomes" id="UP001057474"/>
    </source>
</evidence>
<name>A0ABY4Y6A1_9GAMM</name>
<evidence type="ECO:0000256" key="1">
    <source>
        <dbReference type="ARBA" id="ARBA00004496"/>
    </source>
</evidence>
<gene>
    <name evidence="10" type="ORF">J2N86_10350</name>
</gene>